<name>A0A128F050_9GAMM</name>
<reference evidence="3" key="1">
    <citation type="submission" date="2016-02" db="EMBL/GenBank/DDBJ databases">
        <authorList>
            <person name="Rodrigo-Torres Lidia"/>
            <person name="Arahal R.David."/>
        </authorList>
    </citation>
    <scope>NUCLEOTIDE SEQUENCE [LARGE SCALE GENOMIC DNA]</scope>
    <source>
        <strain evidence="3">CECT 8713</strain>
    </source>
</reference>
<dbReference type="Proteomes" id="UP000073601">
    <property type="component" value="Unassembled WGS sequence"/>
</dbReference>
<organism evidence="2 3">
    <name type="scientific">Grimontia marina</name>
    <dbReference type="NCBI Taxonomy" id="646534"/>
    <lineage>
        <taxon>Bacteria</taxon>
        <taxon>Pseudomonadati</taxon>
        <taxon>Pseudomonadota</taxon>
        <taxon>Gammaproteobacteria</taxon>
        <taxon>Vibrionales</taxon>
        <taxon>Vibrionaceae</taxon>
        <taxon>Grimontia</taxon>
    </lineage>
</organism>
<proteinExistence type="predicted"/>
<feature type="signal peptide" evidence="1">
    <location>
        <begin position="1"/>
        <end position="25"/>
    </location>
</feature>
<dbReference type="EMBL" id="FIZY01000007">
    <property type="protein sequence ID" value="CZF79641.1"/>
    <property type="molecule type" value="Genomic_DNA"/>
</dbReference>
<dbReference type="OrthoDB" id="8682638at2"/>
<protein>
    <submittedName>
        <fullName evidence="2">Inhibitor of g-type lysozyme</fullName>
    </submittedName>
</protein>
<accession>A0A128F050</accession>
<gene>
    <name evidence="2" type="primary">pliG</name>
    <name evidence="2" type="ORF">GMA8713_01060</name>
</gene>
<dbReference type="AlphaFoldDB" id="A0A128F050"/>
<evidence type="ECO:0000256" key="1">
    <source>
        <dbReference type="SAM" id="SignalP"/>
    </source>
</evidence>
<feature type="chain" id="PRO_5007281877" evidence="1">
    <location>
        <begin position="26"/>
        <end position="138"/>
    </location>
</feature>
<keyword evidence="3" id="KW-1185">Reference proteome</keyword>
<evidence type="ECO:0000313" key="2">
    <source>
        <dbReference type="EMBL" id="CZF79641.1"/>
    </source>
</evidence>
<evidence type="ECO:0000313" key="3">
    <source>
        <dbReference type="Proteomes" id="UP000073601"/>
    </source>
</evidence>
<sequence>MKLFSRVNAIILTLFLSFFSFSALATNQVQDVQFKKGATSAEYTGKVQGYDYNEYVFYAQKGQALKATLDTKSTKLWFILLNQHIENRVDLSEYSESLTPQGAYILPYSGKYTIRIGQYRPFARRGEHSEYKLKIEIK</sequence>
<dbReference type="Gene3D" id="2.60.120.380">
    <property type="match status" value="1"/>
</dbReference>
<dbReference type="RefSeq" id="WP_062706552.1">
    <property type="nucleotide sequence ID" value="NZ_CAWRCI010000007.1"/>
</dbReference>
<keyword evidence="1" id="KW-0732">Signal</keyword>